<reference evidence="2 3" key="1">
    <citation type="submission" date="2018-03" db="EMBL/GenBank/DDBJ databases">
        <title>Draft genome sequence of the first documented clinical Siccibacter turicensis isolate in Austria.</title>
        <authorList>
            <person name="Lepuschitz S."/>
            <person name="Pekard-Amenitsch S."/>
            <person name="Haunold R."/>
            <person name="Schill S."/>
            <person name="Mach R."/>
            <person name="Allerberger F."/>
            <person name="Ruppitsch W."/>
            <person name="Forsythe S.J."/>
        </authorList>
    </citation>
    <scope>NUCLEOTIDE SEQUENCE [LARGE SCALE GENOMIC DNA]</scope>
    <source>
        <strain evidence="2 3">6100069499-17</strain>
    </source>
</reference>
<dbReference type="Pfam" id="PF18476">
    <property type="entry name" value="PIN_8"/>
    <property type="match status" value="1"/>
</dbReference>
<dbReference type="AlphaFoldDB" id="A0A2P8VGF2"/>
<feature type="domain" description="PIN like" evidence="1">
    <location>
        <begin position="26"/>
        <end position="266"/>
    </location>
</feature>
<gene>
    <name evidence="2" type="ORF">C7G83_16545</name>
</gene>
<protein>
    <recommendedName>
        <fullName evidence="1">PIN like domain-containing protein</fullName>
    </recommendedName>
</protein>
<dbReference type="OrthoDB" id="9182727at2"/>
<proteinExistence type="predicted"/>
<name>A0A2P8VGF2_9ENTR</name>
<sequence length="428" mass="49525">MRNSFSGFYGISEDSIGTIFTSGNTIFIFDANILLTLYRCEEETRNRFFEIWENIKEQCWFPHQVCLEYQRNRLKVVKDSRDALEKIPKKIKASINELKTQVFDGEHNQTISRYSDLKGELNTIFSRIENIVSEFSENHIDVRKGNIDFLKNHDVIRDKIDNLTEGRIGSAPTEQKVIDDLNKIGKIRYKYKVGPGFDDSTDKKESFYSFDGINYDAEYGDYYVWSQILEYVGSKPGSNVVYVSNDAKSDFYYKIEGKIRGPNESLRTEIKKHGAAEFLLQNVDTFLHHANNHLNARIDEAVITELTNASVVNATDFQSIKYKMNGKRGFEYPVGINHVHLDDIKNIEQIFPIYSEYQQRLNAYKHELDEINTAPLEELESLQGSGLMARKKYLTLHISHLKNLLDSLGNRMAYLQEAEAIQQLLENE</sequence>
<evidence type="ECO:0000259" key="1">
    <source>
        <dbReference type="Pfam" id="PF18476"/>
    </source>
</evidence>
<evidence type="ECO:0000313" key="2">
    <source>
        <dbReference type="EMBL" id="PSN06621.1"/>
    </source>
</evidence>
<comment type="caution">
    <text evidence="2">The sequence shown here is derived from an EMBL/GenBank/DDBJ whole genome shotgun (WGS) entry which is preliminary data.</text>
</comment>
<dbReference type="Proteomes" id="UP000240212">
    <property type="component" value="Unassembled WGS sequence"/>
</dbReference>
<dbReference type="InterPro" id="IPR041578">
    <property type="entry name" value="PIN_8"/>
</dbReference>
<evidence type="ECO:0000313" key="3">
    <source>
        <dbReference type="Proteomes" id="UP000240212"/>
    </source>
</evidence>
<organism evidence="2 3">
    <name type="scientific">Siccibacter turicensis</name>
    <dbReference type="NCBI Taxonomy" id="357233"/>
    <lineage>
        <taxon>Bacteria</taxon>
        <taxon>Pseudomonadati</taxon>
        <taxon>Pseudomonadota</taxon>
        <taxon>Gammaproteobacteria</taxon>
        <taxon>Enterobacterales</taxon>
        <taxon>Enterobacteriaceae</taxon>
        <taxon>Siccibacter</taxon>
    </lineage>
</organism>
<dbReference type="EMBL" id="PYEP01000007">
    <property type="protein sequence ID" value="PSN06621.1"/>
    <property type="molecule type" value="Genomic_DNA"/>
</dbReference>
<accession>A0A2P8VGF2</accession>
<keyword evidence="3" id="KW-1185">Reference proteome</keyword>
<dbReference type="RefSeq" id="WP_106878019.1">
    <property type="nucleotide sequence ID" value="NZ_PYEP01000007.1"/>
</dbReference>